<evidence type="ECO:0000259" key="3">
    <source>
        <dbReference type="Pfam" id="PF01370"/>
    </source>
</evidence>
<dbReference type="Gene3D" id="3.40.50.720">
    <property type="entry name" value="NAD(P)-binding Rossmann-like Domain"/>
    <property type="match status" value="1"/>
</dbReference>
<dbReference type="STRING" id="933852.A0A0C2X0L9"/>
<dbReference type="HOGENOM" id="CLU_007383_9_2_1"/>
<dbReference type="EMBL" id="KN824281">
    <property type="protein sequence ID" value="KIM31833.1"/>
    <property type="molecule type" value="Genomic_DNA"/>
</dbReference>
<gene>
    <name evidence="4" type="ORF">M408DRAFT_239176</name>
</gene>
<evidence type="ECO:0000256" key="1">
    <source>
        <dbReference type="ARBA" id="ARBA00023002"/>
    </source>
</evidence>
<sequence length="345" mass="37169">MPAVNTGSKVLLTGGTGFLGAWVLKNLLEEGFSVRAAVRSEAKASVLKEQFSQYINRLEFVYIDDLTTPGIFDKAVADVEGIIHCASPLGGSDPDLDPQRLIGPAVDGTLSILRSAINSTNVKRVVVTSSVTTAWQAVPKYTPIVYNENDWNEQAVELVKAKGKEAPPFIKYAASKVLAEQAAWNFMKENNPNFDLVTILPGYVWGKILGGTAADIKGSNARLLNLLKSSTLANRTPEAMKAEWPIVDARDVSSHHVQALTAENAGGERLLSVAATISTQDAINLINANPIEGIVLPQSETLGDWIPNAEIANEKIQKVLEVTFRPVADTVRETVVGAIEAGWKQ</sequence>
<dbReference type="Pfam" id="PF01370">
    <property type="entry name" value="Epimerase"/>
    <property type="match status" value="1"/>
</dbReference>
<dbReference type="Proteomes" id="UP000054097">
    <property type="component" value="Unassembled WGS sequence"/>
</dbReference>
<dbReference type="InterPro" id="IPR001509">
    <property type="entry name" value="Epimerase_deHydtase"/>
</dbReference>
<dbReference type="InterPro" id="IPR050425">
    <property type="entry name" value="NAD(P)_dehydrat-like"/>
</dbReference>
<dbReference type="GO" id="GO:0016616">
    <property type="term" value="F:oxidoreductase activity, acting on the CH-OH group of donors, NAD or NADP as acceptor"/>
    <property type="evidence" value="ECO:0007669"/>
    <property type="project" value="TreeGrafter"/>
</dbReference>
<dbReference type="PANTHER" id="PTHR10366:SF564">
    <property type="entry name" value="STEROL-4-ALPHA-CARBOXYLATE 3-DEHYDROGENASE, DECARBOXYLATING"/>
    <property type="match status" value="1"/>
</dbReference>
<dbReference type="SUPFAM" id="SSF51735">
    <property type="entry name" value="NAD(P)-binding Rossmann-fold domains"/>
    <property type="match status" value="1"/>
</dbReference>
<reference evidence="5" key="2">
    <citation type="submission" date="2015-01" db="EMBL/GenBank/DDBJ databases">
        <title>Evolutionary Origins and Diversification of the Mycorrhizal Mutualists.</title>
        <authorList>
            <consortium name="DOE Joint Genome Institute"/>
            <consortium name="Mycorrhizal Genomics Consortium"/>
            <person name="Kohler A."/>
            <person name="Kuo A."/>
            <person name="Nagy L.G."/>
            <person name="Floudas D."/>
            <person name="Copeland A."/>
            <person name="Barry K.W."/>
            <person name="Cichocki N."/>
            <person name="Veneault-Fourrey C."/>
            <person name="LaButti K."/>
            <person name="Lindquist E.A."/>
            <person name="Lipzen A."/>
            <person name="Lundell T."/>
            <person name="Morin E."/>
            <person name="Murat C."/>
            <person name="Riley R."/>
            <person name="Ohm R."/>
            <person name="Sun H."/>
            <person name="Tunlid A."/>
            <person name="Henrissat B."/>
            <person name="Grigoriev I.V."/>
            <person name="Hibbett D.S."/>
            <person name="Martin F."/>
        </authorList>
    </citation>
    <scope>NUCLEOTIDE SEQUENCE [LARGE SCALE GENOMIC DNA]</scope>
    <source>
        <strain evidence="5">MAFF 305830</strain>
    </source>
</reference>
<dbReference type="InterPro" id="IPR036291">
    <property type="entry name" value="NAD(P)-bd_dom_sf"/>
</dbReference>
<dbReference type="OrthoDB" id="2735536at2759"/>
<proteinExistence type="inferred from homology"/>
<accession>A0A0C2X0L9</accession>
<name>A0A0C2X0L9_SERVB</name>
<feature type="domain" description="NAD-dependent epimerase/dehydratase" evidence="3">
    <location>
        <begin position="10"/>
        <end position="266"/>
    </location>
</feature>
<evidence type="ECO:0000313" key="5">
    <source>
        <dbReference type="Proteomes" id="UP000054097"/>
    </source>
</evidence>
<organism evidence="4 5">
    <name type="scientific">Serendipita vermifera MAFF 305830</name>
    <dbReference type="NCBI Taxonomy" id="933852"/>
    <lineage>
        <taxon>Eukaryota</taxon>
        <taxon>Fungi</taxon>
        <taxon>Dikarya</taxon>
        <taxon>Basidiomycota</taxon>
        <taxon>Agaricomycotina</taxon>
        <taxon>Agaricomycetes</taxon>
        <taxon>Sebacinales</taxon>
        <taxon>Serendipitaceae</taxon>
        <taxon>Serendipita</taxon>
    </lineage>
</organism>
<comment type="similarity">
    <text evidence="2">Belongs to the NAD(P)-dependent epimerase/dehydratase family. Dihydroflavonol-4-reductase subfamily.</text>
</comment>
<protein>
    <recommendedName>
        <fullName evidence="3">NAD-dependent epimerase/dehydratase domain-containing protein</fullName>
    </recommendedName>
</protein>
<dbReference type="PANTHER" id="PTHR10366">
    <property type="entry name" value="NAD DEPENDENT EPIMERASE/DEHYDRATASE"/>
    <property type="match status" value="1"/>
</dbReference>
<keyword evidence="1" id="KW-0560">Oxidoreductase</keyword>
<evidence type="ECO:0000313" key="4">
    <source>
        <dbReference type="EMBL" id="KIM31833.1"/>
    </source>
</evidence>
<reference evidence="4 5" key="1">
    <citation type="submission" date="2014-04" db="EMBL/GenBank/DDBJ databases">
        <authorList>
            <consortium name="DOE Joint Genome Institute"/>
            <person name="Kuo A."/>
            <person name="Zuccaro A."/>
            <person name="Kohler A."/>
            <person name="Nagy L.G."/>
            <person name="Floudas D."/>
            <person name="Copeland A."/>
            <person name="Barry K.W."/>
            <person name="Cichocki N."/>
            <person name="Veneault-Fourrey C."/>
            <person name="LaButti K."/>
            <person name="Lindquist E.A."/>
            <person name="Lipzen A."/>
            <person name="Lundell T."/>
            <person name="Morin E."/>
            <person name="Murat C."/>
            <person name="Sun H."/>
            <person name="Tunlid A."/>
            <person name="Henrissat B."/>
            <person name="Grigoriev I.V."/>
            <person name="Hibbett D.S."/>
            <person name="Martin F."/>
            <person name="Nordberg H.P."/>
            <person name="Cantor M.N."/>
            <person name="Hua S.X."/>
        </authorList>
    </citation>
    <scope>NUCLEOTIDE SEQUENCE [LARGE SCALE GENOMIC DNA]</scope>
    <source>
        <strain evidence="4 5">MAFF 305830</strain>
    </source>
</reference>
<keyword evidence="5" id="KW-1185">Reference proteome</keyword>
<dbReference type="AlphaFoldDB" id="A0A0C2X0L9"/>
<evidence type="ECO:0000256" key="2">
    <source>
        <dbReference type="ARBA" id="ARBA00023445"/>
    </source>
</evidence>